<dbReference type="GO" id="GO:0004252">
    <property type="term" value="F:serine-type endopeptidase activity"/>
    <property type="evidence" value="ECO:0007669"/>
    <property type="project" value="InterPro"/>
</dbReference>
<dbReference type="CDD" id="cd00190">
    <property type="entry name" value="Tryp_SPc"/>
    <property type="match status" value="2"/>
</dbReference>
<accession>A0AAV7VWR5</accession>
<keyword evidence="3" id="KW-0732">Signal</keyword>
<evidence type="ECO:0000256" key="6">
    <source>
        <dbReference type="ARBA" id="ARBA00022825"/>
    </source>
</evidence>
<dbReference type="InterPro" id="IPR001314">
    <property type="entry name" value="Peptidase_S1A"/>
</dbReference>
<dbReference type="PROSITE" id="PS00135">
    <property type="entry name" value="TRYPSIN_SER"/>
    <property type="match status" value="1"/>
</dbReference>
<keyword evidence="5 9" id="KW-0378">Hydrolase</keyword>
<evidence type="ECO:0000256" key="3">
    <source>
        <dbReference type="ARBA" id="ARBA00022729"/>
    </source>
</evidence>
<organism evidence="13 14">
    <name type="scientific">Pleurodeles waltl</name>
    <name type="common">Iberian ribbed newt</name>
    <dbReference type="NCBI Taxonomy" id="8319"/>
    <lineage>
        <taxon>Eukaryota</taxon>
        <taxon>Metazoa</taxon>
        <taxon>Chordata</taxon>
        <taxon>Craniata</taxon>
        <taxon>Vertebrata</taxon>
        <taxon>Euteleostomi</taxon>
        <taxon>Amphibia</taxon>
        <taxon>Batrachia</taxon>
        <taxon>Caudata</taxon>
        <taxon>Salamandroidea</taxon>
        <taxon>Salamandridae</taxon>
        <taxon>Pleurodelinae</taxon>
        <taxon>Pleurodeles</taxon>
    </lineage>
</organism>
<evidence type="ECO:0000313" key="13">
    <source>
        <dbReference type="EMBL" id="KAJ1206119.1"/>
    </source>
</evidence>
<keyword evidence="2 9" id="KW-0645">Protease</keyword>
<feature type="region of interest" description="Disordered" evidence="10">
    <location>
        <begin position="309"/>
        <end position="329"/>
    </location>
</feature>
<dbReference type="PRINTS" id="PR00722">
    <property type="entry name" value="CHYMOTRYPSIN"/>
</dbReference>
<evidence type="ECO:0000256" key="8">
    <source>
        <dbReference type="PROSITE-ProRule" id="PRU00059"/>
    </source>
</evidence>
<keyword evidence="4" id="KW-0677">Repeat</keyword>
<evidence type="ECO:0000313" key="14">
    <source>
        <dbReference type="Proteomes" id="UP001066276"/>
    </source>
</evidence>
<dbReference type="GO" id="GO:0005615">
    <property type="term" value="C:extracellular space"/>
    <property type="evidence" value="ECO:0007669"/>
    <property type="project" value="TreeGrafter"/>
</dbReference>
<dbReference type="InterPro" id="IPR009003">
    <property type="entry name" value="Peptidase_S1_PA"/>
</dbReference>
<dbReference type="FunFam" id="2.40.10.10:FF:000165">
    <property type="entry name" value="Trypsin-like serine protease"/>
    <property type="match status" value="1"/>
</dbReference>
<feature type="domain" description="CUB" evidence="11">
    <location>
        <begin position="321"/>
        <end position="432"/>
    </location>
</feature>
<feature type="domain" description="CUB" evidence="11">
    <location>
        <begin position="984"/>
        <end position="1097"/>
    </location>
</feature>
<dbReference type="Gene3D" id="2.60.120.290">
    <property type="entry name" value="Spermadhesin, CUB domain"/>
    <property type="match status" value="6"/>
</dbReference>
<feature type="domain" description="Peptidase S1" evidence="12">
    <location>
        <begin position="1137"/>
        <end position="1386"/>
    </location>
</feature>
<dbReference type="PANTHER" id="PTHR24255:SF31">
    <property type="entry name" value="CUBILIN-LIKE PROTEIN"/>
    <property type="match status" value="1"/>
</dbReference>
<feature type="domain" description="CUB" evidence="11">
    <location>
        <begin position="70"/>
        <end position="180"/>
    </location>
</feature>
<evidence type="ECO:0000256" key="1">
    <source>
        <dbReference type="ARBA" id="ARBA00022659"/>
    </source>
</evidence>
<dbReference type="InterPro" id="IPR018114">
    <property type="entry name" value="TRYPSIN_HIS"/>
</dbReference>
<feature type="domain" description="Peptidase S1" evidence="12">
    <location>
        <begin position="599"/>
        <end position="852"/>
    </location>
</feature>
<reference evidence="13" key="1">
    <citation type="journal article" date="2022" name="bioRxiv">
        <title>Sequencing and chromosome-scale assembly of the giantPleurodeles waltlgenome.</title>
        <authorList>
            <person name="Brown T."/>
            <person name="Elewa A."/>
            <person name="Iarovenko S."/>
            <person name="Subramanian E."/>
            <person name="Araus A.J."/>
            <person name="Petzold A."/>
            <person name="Susuki M."/>
            <person name="Suzuki K.-i.T."/>
            <person name="Hayashi T."/>
            <person name="Toyoda A."/>
            <person name="Oliveira C."/>
            <person name="Osipova E."/>
            <person name="Leigh N.D."/>
            <person name="Simon A."/>
            <person name="Yun M.H."/>
        </authorList>
    </citation>
    <scope>NUCLEOTIDE SEQUENCE</scope>
    <source>
        <strain evidence="13">20211129_DDA</strain>
        <tissue evidence="13">Liver</tissue>
    </source>
</reference>
<dbReference type="InterPro" id="IPR043504">
    <property type="entry name" value="Peptidase_S1_PA_chymotrypsin"/>
</dbReference>
<evidence type="ECO:0000256" key="4">
    <source>
        <dbReference type="ARBA" id="ARBA00022737"/>
    </source>
</evidence>
<comment type="caution">
    <text evidence="8">Lacks conserved residue(s) required for the propagation of feature annotation.</text>
</comment>
<dbReference type="SUPFAM" id="SSF50494">
    <property type="entry name" value="Trypsin-like serine proteases"/>
    <property type="match status" value="2"/>
</dbReference>
<dbReference type="Proteomes" id="UP001066276">
    <property type="component" value="Chromosome 1_2"/>
</dbReference>
<gene>
    <name evidence="13" type="ORF">NDU88_001528</name>
</gene>
<keyword evidence="14" id="KW-1185">Reference proteome</keyword>
<dbReference type="FunFam" id="2.40.10.10:FF:000120">
    <property type="entry name" value="Putative serine protease"/>
    <property type="match status" value="1"/>
</dbReference>
<comment type="caution">
    <text evidence="13">The sequence shown here is derived from an EMBL/GenBank/DDBJ whole genome shotgun (WGS) entry which is preliminary data.</text>
</comment>
<dbReference type="Pfam" id="PF00089">
    <property type="entry name" value="Trypsin"/>
    <property type="match status" value="2"/>
</dbReference>
<evidence type="ECO:0000256" key="5">
    <source>
        <dbReference type="ARBA" id="ARBA00022801"/>
    </source>
</evidence>
<evidence type="ECO:0000256" key="7">
    <source>
        <dbReference type="ARBA" id="ARBA00023157"/>
    </source>
</evidence>
<dbReference type="GO" id="GO:0006508">
    <property type="term" value="P:proteolysis"/>
    <property type="evidence" value="ECO:0007669"/>
    <property type="project" value="UniProtKB-KW"/>
</dbReference>
<dbReference type="SMART" id="SM00042">
    <property type="entry name" value="CUB"/>
    <property type="match status" value="6"/>
</dbReference>
<dbReference type="InterPro" id="IPR000859">
    <property type="entry name" value="CUB_dom"/>
</dbReference>
<dbReference type="PROSITE" id="PS01180">
    <property type="entry name" value="CUB"/>
    <property type="match status" value="6"/>
</dbReference>
<feature type="domain" description="CUB" evidence="11">
    <location>
        <begin position="863"/>
        <end position="973"/>
    </location>
</feature>
<evidence type="ECO:0000256" key="9">
    <source>
        <dbReference type="RuleBase" id="RU363034"/>
    </source>
</evidence>
<keyword evidence="6 9" id="KW-0720">Serine protease</keyword>
<name>A0AAV7VWR5_PLEWA</name>
<dbReference type="Gene3D" id="2.40.10.10">
    <property type="entry name" value="Trypsin-like serine proteases"/>
    <property type="match status" value="2"/>
</dbReference>
<dbReference type="PROSITE" id="PS00134">
    <property type="entry name" value="TRYPSIN_HIS"/>
    <property type="match status" value="1"/>
</dbReference>
<protein>
    <submittedName>
        <fullName evidence="13">Uncharacterized protein</fullName>
    </submittedName>
</protein>
<dbReference type="InterPro" id="IPR033116">
    <property type="entry name" value="TRYPSIN_SER"/>
</dbReference>
<evidence type="ECO:0000259" key="11">
    <source>
        <dbReference type="PROSITE" id="PS01180"/>
    </source>
</evidence>
<dbReference type="Pfam" id="PF00431">
    <property type="entry name" value="CUB"/>
    <property type="match status" value="6"/>
</dbReference>
<feature type="domain" description="CUB" evidence="11">
    <location>
        <begin position="443"/>
        <end position="558"/>
    </location>
</feature>
<dbReference type="EMBL" id="JANPWB010000002">
    <property type="protein sequence ID" value="KAJ1206119.1"/>
    <property type="molecule type" value="Genomic_DNA"/>
</dbReference>
<evidence type="ECO:0000259" key="12">
    <source>
        <dbReference type="PROSITE" id="PS50240"/>
    </source>
</evidence>
<keyword evidence="7 8" id="KW-1015">Disulfide bond</keyword>
<feature type="disulfide bond" evidence="8">
    <location>
        <begin position="984"/>
        <end position="1011"/>
    </location>
</feature>
<dbReference type="SUPFAM" id="SSF49854">
    <property type="entry name" value="Spermadhesin, CUB domain"/>
    <property type="match status" value="6"/>
</dbReference>
<dbReference type="InterPro" id="IPR035914">
    <property type="entry name" value="Sperma_CUB_dom_sf"/>
</dbReference>
<dbReference type="InterPro" id="IPR001254">
    <property type="entry name" value="Trypsin_dom"/>
</dbReference>
<evidence type="ECO:0000256" key="10">
    <source>
        <dbReference type="SAM" id="MobiDB-lite"/>
    </source>
</evidence>
<dbReference type="SMART" id="SM00020">
    <property type="entry name" value="Tryp_SPc"/>
    <property type="match status" value="2"/>
</dbReference>
<dbReference type="PANTHER" id="PTHR24255">
    <property type="entry name" value="COMPLEMENT COMPONENT 1, S SUBCOMPONENT-RELATED"/>
    <property type="match status" value="1"/>
</dbReference>
<dbReference type="PROSITE" id="PS50240">
    <property type="entry name" value="TRYPSIN_DOM"/>
    <property type="match status" value="2"/>
</dbReference>
<proteinExistence type="predicted"/>
<dbReference type="FunFam" id="2.60.120.290:FF:000005">
    <property type="entry name" value="Procollagen C-endopeptidase enhancer 1"/>
    <property type="match status" value="3"/>
</dbReference>
<sequence>MHVCAGGRHINTEARAALMPQKSYYRLSLGKLEDELSGSWCSLKPTMSHVYGMISDPYSLKAPFFWPIGCGNTQQLSGSSGRFTSLNYPNNYDDNNNCMWEITVTDNQVIHLWFEEFSLEDTLLCSGDHVAIRDNLAMLGKYCGHAIPKSLVSVGNKLTIFFASNSKTTDKGFKAFYEAIDPARTSELAGAGGHLQGDNGELQTPGFPASLYANDALYQWKISVATDQRIRLTFLSFELEPASASGCNDFVEVYDGFLEGSSLLGRFCGTSVPSPLVSSGHSLVLRFSSDSDTAAKGFQARYTAYRGVPPTETPPTADSGCGSSALQNGRKGTISSKDYPNSYPANLLCSWNITVPEGWLLKLSFGGLAIDGSLGQCGADKLEVADNIESIGTYCGFSLPPVIISTSNKLFLKFSSDSSLSDFGFMAQWEAVHSEDIEEIQKCGGGYHGDLGVIKSPRWPDSYPANGLCLWSIEAPQGKTLTLSFTHFDMEDPGLITGKCLDSVTIYDDSKEDPIIYGPFCGSSFPPIITSRGKQLKIRFYSDLFTEGKGFRAYWTTDPLVTPPTEPPTAPNPWDDIPIDWPDQCGKPTIPPQITIPRIVNGYPAKPNSWPWQVSMQVWPASRNETVFFHTCGGTLIHKNWVLTAAHCFISYADELHRWQMCLGKHNLTFQEPTQQCFKVKGIYRHEKFAYPEIPTVEYDIALVRLDGEVTRNDYINFACLPPSGEVLHNTSCYATGWGDETGNSVAPKVAEALNQVPLPVIEYTTCKRVDYWWFQVKDSMICAGYEEPEELRSVCQGDSGGPFVCQSTADKSVWEVQGITSFGALGCAVNKKPSVFTRSSTYITWIEQQIKKYTYDVTTSGCGGAKDLNATEGSLTSMSYPSNYKNNASCVWYITAPAGKVVHLHFTHFSLEGSTGCTNDKVNISDGISNLGSHCGSQAPSDIVSFSNVLTVQFISNSKIVDSGFSATWTFVDPPAIPGISGCGGQFNGDQGEFQSPQWPNATYPNGHVCTWSITADPTKDLRIVFTHFELQVPDIANLCVDYVEVYDMMNITTLGKFCGFLLPPVIITPGNGAVIRFFSNRDTQHKGFRGYWTTDPNVFPTLPPKPYNPWDNITIDWPTSCGSPAITPKSLQVRIANGEEATPHSWPWQVSVQSSSLTILPFQHKCGGSLIHEEWIILAARCLTSSSNLNLWRVCVGKHNMSVTESSENCISIDAIFSHEDFTFSTTKDHSNDVALVHLKEKVNFTQAISPICLPRTDEILPPGELCYATGWGTTKGSLFPVYSKVLMQVPLPIIPYDTCSKPKHWWDQLRPSMICAGYTEPDQPKSACEGDTGGPLACNSTSAMKWEVHGIMSFSTSNCLADNKPPVFTRVSAYRDWIEDKIKRFTFENQGP</sequence>
<evidence type="ECO:0000256" key="2">
    <source>
        <dbReference type="ARBA" id="ARBA00022670"/>
    </source>
</evidence>
<dbReference type="CDD" id="cd00041">
    <property type="entry name" value="CUB"/>
    <property type="match status" value="6"/>
</dbReference>
<feature type="domain" description="CUB" evidence="11">
    <location>
        <begin position="191"/>
        <end position="305"/>
    </location>
</feature>
<dbReference type="FunFam" id="2.60.120.290:FF:000013">
    <property type="entry name" value="Membrane frizzled-related protein"/>
    <property type="match status" value="3"/>
</dbReference>
<keyword evidence="1" id="KW-0768">Sushi</keyword>